<dbReference type="EMBL" id="UOGB01000148">
    <property type="protein sequence ID" value="VAX19467.1"/>
    <property type="molecule type" value="Genomic_DNA"/>
</dbReference>
<protein>
    <submittedName>
        <fullName evidence="1">Uncharacterized protein</fullName>
    </submittedName>
</protein>
<gene>
    <name evidence="1" type="ORF">MNBD_NITROSPINAE03-1901</name>
</gene>
<sequence length="99" mass="11317">MNCISASMTPYERVENWLKSELAIMSGEKKPPNEFELFVPVEVREEFKARFEQGSVMRVTKRSLKVWAAIAEVSGSLEFVEPLGWSRADIEAHVLQKES</sequence>
<evidence type="ECO:0000313" key="1">
    <source>
        <dbReference type="EMBL" id="VAX19467.1"/>
    </source>
</evidence>
<name>A0A3B1CS16_9ZZZZ</name>
<proteinExistence type="predicted"/>
<reference evidence="1" key="1">
    <citation type="submission" date="2018-06" db="EMBL/GenBank/DDBJ databases">
        <authorList>
            <person name="Zhirakovskaya E."/>
        </authorList>
    </citation>
    <scope>NUCLEOTIDE SEQUENCE</scope>
</reference>
<dbReference type="AlphaFoldDB" id="A0A3B1CS16"/>
<accession>A0A3B1CS16</accession>
<organism evidence="1">
    <name type="scientific">hydrothermal vent metagenome</name>
    <dbReference type="NCBI Taxonomy" id="652676"/>
    <lineage>
        <taxon>unclassified sequences</taxon>
        <taxon>metagenomes</taxon>
        <taxon>ecological metagenomes</taxon>
    </lineage>
</organism>